<comment type="caution">
    <text evidence="1">The sequence shown here is derived from an EMBL/GenBank/DDBJ whole genome shotgun (WGS) entry which is preliminary data.</text>
</comment>
<evidence type="ECO:0008006" key="3">
    <source>
        <dbReference type="Google" id="ProtNLM"/>
    </source>
</evidence>
<evidence type="ECO:0000313" key="1">
    <source>
        <dbReference type="EMBL" id="MCQ8186179.1"/>
    </source>
</evidence>
<dbReference type="AlphaFoldDB" id="A0A9X2RIM7"/>
<dbReference type="Gene3D" id="1.25.40.10">
    <property type="entry name" value="Tetratricopeptide repeat domain"/>
    <property type="match status" value="1"/>
</dbReference>
<accession>A0A9X2RIM7</accession>
<dbReference type="EMBL" id="JANIBC010000013">
    <property type="protein sequence ID" value="MCQ8186179.1"/>
    <property type="molecule type" value="Genomic_DNA"/>
</dbReference>
<dbReference type="InterPro" id="IPR011990">
    <property type="entry name" value="TPR-like_helical_dom_sf"/>
</dbReference>
<name>A0A9X2RIM7_9PROT</name>
<evidence type="ECO:0000313" key="2">
    <source>
        <dbReference type="Proteomes" id="UP001142610"/>
    </source>
</evidence>
<keyword evidence="2" id="KW-1185">Reference proteome</keyword>
<proteinExistence type="predicted"/>
<dbReference type="Proteomes" id="UP001142610">
    <property type="component" value="Unassembled WGS sequence"/>
</dbReference>
<reference evidence="1" key="1">
    <citation type="submission" date="2022-07" db="EMBL/GenBank/DDBJ databases">
        <title>Parvularcula maris sp. nov., an algicidal bacterium isolated from seawater.</title>
        <authorList>
            <person name="Li F."/>
        </authorList>
    </citation>
    <scope>NUCLEOTIDE SEQUENCE</scope>
    <source>
        <strain evidence="1">BGMRC 0090</strain>
    </source>
</reference>
<dbReference type="RefSeq" id="WP_256620074.1">
    <property type="nucleotide sequence ID" value="NZ_JANIBC010000013.1"/>
</dbReference>
<sequence>MSIETRLDEFLRAEPIPSAAEMYRLGIEASTGASGGEIDLVAAHKWFNLAALQGNEEAMFHRRQLTEEMEPRQIAAAQRSAREWLRKHRPAVTAAA</sequence>
<organism evidence="1 2">
    <name type="scientific">Parvularcula maris</name>
    <dbReference type="NCBI Taxonomy" id="2965077"/>
    <lineage>
        <taxon>Bacteria</taxon>
        <taxon>Pseudomonadati</taxon>
        <taxon>Pseudomonadota</taxon>
        <taxon>Alphaproteobacteria</taxon>
        <taxon>Parvularculales</taxon>
        <taxon>Parvularculaceae</taxon>
        <taxon>Parvularcula</taxon>
    </lineage>
</organism>
<gene>
    <name evidence="1" type="ORF">NOG11_12395</name>
</gene>
<protein>
    <recommendedName>
        <fullName evidence="3">Sel1 repeat family protein</fullName>
    </recommendedName>
</protein>